<reference evidence="3 4" key="1">
    <citation type="submission" date="2019-09" db="EMBL/GenBank/DDBJ databases">
        <authorList>
            <person name="Ou C."/>
        </authorList>
    </citation>
    <scope>NUCLEOTIDE SEQUENCE [LARGE SCALE GENOMIC DNA]</scope>
    <source>
        <strain evidence="3">S2</strain>
        <tissue evidence="3">Leaf</tissue>
    </source>
</reference>
<dbReference type="Pfam" id="PF13962">
    <property type="entry name" value="PGG"/>
    <property type="match status" value="1"/>
</dbReference>
<organism evidence="3 4">
    <name type="scientific">Pyrus ussuriensis x Pyrus communis</name>
    <dbReference type="NCBI Taxonomy" id="2448454"/>
    <lineage>
        <taxon>Eukaryota</taxon>
        <taxon>Viridiplantae</taxon>
        <taxon>Streptophyta</taxon>
        <taxon>Embryophyta</taxon>
        <taxon>Tracheophyta</taxon>
        <taxon>Spermatophyta</taxon>
        <taxon>Magnoliopsida</taxon>
        <taxon>eudicotyledons</taxon>
        <taxon>Gunneridae</taxon>
        <taxon>Pentapetalae</taxon>
        <taxon>rosids</taxon>
        <taxon>fabids</taxon>
        <taxon>Rosales</taxon>
        <taxon>Rosaceae</taxon>
        <taxon>Amygdaloideae</taxon>
        <taxon>Maleae</taxon>
        <taxon>Pyrus</taxon>
    </lineage>
</organism>
<proteinExistence type="predicted"/>
<feature type="transmembrane region" description="Helical" evidence="1">
    <location>
        <begin position="717"/>
        <end position="743"/>
    </location>
</feature>
<dbReference type="PANTHER" id="PTHR24177">
    <property type="entry name" value="CASKIN"/>
    <property type="match status" value="1"/>
</dbReference>
<gene>
    <name evidence="3" type="ORF">D8674_017307</name>
</gene>
<keyword evidence="1" id="KW-1133">Transmembrane helix</keyword>
<accession>A0A5N5HFH1</accession>
<name>A0A5N5HFH1_9ROSA</name>
<dbReference type="GO" id="GO:0016020">
    <property type="term" value="C:membrane"/>
    <property type="evidence" value="ECO:0007669"/>
    <property type="project" value="TreeGrafter"/>
</dbReference>
<dbReference type="InterPro" id="IPR026961">
    <property type="entry name" value="PGG_dom"/>
</dbReference>
<dbReference type="EMBL" id="SMOL01000160">
    <property type="protein sequence ID" value="KAB2625647.1"/>
    <property type="molecule type" value="Genomic_DNA"/>
</dbReference>
<keyword evidence="1" id="KW-0472">Membrane</keyword>
<dbReference type="SUPFAM" id="SSF48403">
    <property type="entry name" value="Ankyrin repeat"/>
    <property type="match status" value="1"/>
</dbReference>
<sequence>MFNIVSNSKLFKRCERGAILQFEGMYVLYNLLVDVPGSSLSDRGFGLFLLLDLVASPLFRADLRLNMAAIVVPTVLNRKNYVDWSSRIKSYLLAEDLWDIVEGSYRPPVREGECDNEAWKKKNVKALYAIQSSCGDDTYQLVKTETKAKQAWDTLSFLLKPDENPPDEHAKMSLRQAHPFLTLTDRDARPELTMEEGRTEGHDDSNANDIHETFVKYVKSNDWDNAIEFLGKHPEERSARILYGRTALHCAIWNFRSCSVRVIEQLVDLMTKDDLKIQDTDGFTALYALIYFYPEMVEVAKRMVAKNGELITILPSHLERPLVVVVAQEMTKGERMARYLYSLTPDEILKVPDAAQLISLGFYYNRLDIAWDLIQRYPKLAMTKDSKGDIPLVTLASNRFAFKSGSRLSLWEKIIYYGIHIKRLPFVNKDNHINVEKHESDQSDEGHLSDQNENQRHLISLGMGLFRGLLTNLQTLLGINHIYQMKLMHERVKQFLPFMCKAVKAQGMSYYKRKKLNEALCVAAERGHVEYITHFFIDSSYPVDDVKNEKGQTLLQIATECRHHKVYNFIYDQLLKKENILGLDPSDEIRERVGWRDYFGNNLLHTIARITPLSQIDHIQGAALQMQRELQWFKEVESIVDPKDCESVNKDNKTPRKVFTENHKELGREAEKSMKETSTSCTVVGALIVTIMFVAAFTVPSGNDEKTGLPTFLTKKVFTTFIVSDAISLFSSTTSVIMFLGILTSRYSEDDFHKFLPTKMIAGLFTLFLSIVTMMIVFSCALYIMLDGKSSIVVPSMLLASVPVTSFIWMQFPLLVELFISTFGRGIFDRNQKTLF</sequence>
<protein>
    <recommendedName>
        <fullName evidence="2">PGG domain-containing protein</fullName>
    </recommendedName>
</protein>
<dbReference type="InterPro" id="IPR036770">
    <property type="entry name" value="Ankyrin_rpt-contain_sf"/>
</dbReference>
<evidence type="ECO:0000313" key="4">
    <source>
        <dbReference type="Proteomes" id="UP000327157"/>
    </source>
</evidence>
<evidence type="ECO:0000259" key="2">
    <source>
        <dbReference type="Pfam" id="PF13962"/>
    </source>
</evidence>
<keyword evidence="4" id="KW-1185">Reference proteome</keyword>
<feature type="transmembrane region" description="Helical" evidence="1">
    <location>
        <begin position="764"/>
        <end position="786"/>
    </location>
</feature>
<reference evidence="3 4" key="3">
    <citation type="submission" date="2019-11" db="EMBL/GenBank/DDBJ databases">
        <title>A de novo genome assembly of a pear dwarfing rootstock.</title>
        <authorList>
            <person name="Wang F."/>
            <person name="Wang J."/>
            <person name="Li S."/>
            <person name="Zhang Y."/>
            <person name="Fang M."/>
            <person name="Ma L."/>
            <person name="Zhao Y."/>
            <person name="Jiang S."/>
        </authorList>
    </citation>
    <scope>NUCLEOTIDE SEQUENCE [LARGE SCALE GENOMIC DNA]</scope>
    <source>
        <strain evidence="3">S2</strain>
        <tissue evidence="3">Leaf</tissue>
    </source>
</reference>
<dbReference type="AlphaFoldDB" id="A0A5N5HFH1"/>
<dbReference type="OrthoDB" id="97058at2759"/>
<feature type="transmembrane region" description="Helical" evidence="1">
    <location>
        <begin position="678"/>
        <end position="697"/>
    </location>
</feature>
<feature type="transmembrane region" description="Helical" evidence="1">
    <location>
        <begin position="458"/>
        <end position="483"/>
    </location>
</feature>
<reference evidence="4" key="2">
    <citation type="submission" date="2019-10" db="EMBL/GenBank/DDBJ databases">
        <title>A de novo genome assembly of a pear dwarfing rootstock.</title>
        <authorList>
            <person name="Wang F."/>
            <person name="Wang J."/>
            <person name="Li S."/>
            <person name="Zhang Y."/>
            <person name="Fang M."/>
            <person name="Ma L."/>
            <person name="Zhao Y."/>
            <person name="Jiang S."/>
        </authorList>
    </citation>
    <scope>NUCLEOTIDE SEQUENCE [LARGE SCALE GENOMIC DNA]</scope>
</reference>
<dbReference type="Gene3D" id="1.25.40.20">
    <property type="entry name" value="Ankyrin repeat-containing domain"/>
    <property type="match status" value="2"/>
</dbReference>
<feature type="domain" description="PGG" evidence="2">
    <location>
        <begin position="672"/>
        <end position="784"/>
    </location>
</feature>
<keyword evidence="1" id="KW-0812">Transmembrane</keyword>
<feature type="transmembrane region" description="Helical" evidence="1">
    <location>
        <begin position="806"/>
        <end position="828"/>
    </location>
</feature>
<comment type="caution">
    <text evidence="3">The sequence shown here is derived from an EMBL/GenBank/DDBJ whole genome shotgun (WGS) entry which is preliminary data.</text>
</comment>
<evidence type="ECO:0000313" key="3">
    <source>
        <dbReference type="EMBL" id="KAB2625647.1"/>
    </source>
</evidence>
<dbReference type="PANTHER" id="PTHR24177:SF329">
    <property type="entry name" value="ANKYRIN REPEAT PROTEIN"/>
    <property type="match status" value="1"/>
</dbReference>
<dbReference type="Pfam" id="PF14223">
    <property type="entry name" value="Retrotran_gag_2"/>
    <property type="match status" value="1"/>
</dbReference>
<evidence type="ECO:0000256" key="1">
    <source>
        <dbReference type="SAM" id="Phobius"/>
    </source>
</evidence>
<dbReference type="Proteomes" id="UP000327157">
    <property type="component" value="Chromosome 16"/>
</dbReference>